<keyword evidence="2" id="KW-0238">DNA-binding</keyword>
<evidence type="ECO:0000313" key="7">
    <source>
        <dbReference type="EMBL" id="KIW20960.1"/>
    </source>
</evidence>
<dbReference type="Gene3D" id="4.10.240.10">
    <property type="entry name" value="Zn(2)-C6 fungal-type DNA-binding domain"/>
    <property type="match status" value="1"/>
</dbReference>
<feature type="region of interest" description="Disordered" evidence="5">
    <location>
        <begin position="52"/>
        <end position="78"/>
    </location>
</feature>
<evidence type="ECO:0000256" key="4">
    <source>
        <dbReference type="ARBA" id="ARBA00023242"/>
    </source>
</evidence>
<dbReference type="Proteomes" id="UP000053328">
    <property type="component" value="Unassembled WGS sequence"/>
</dbReference>
<dbReference type="GO" id="GO:0003677">
    <property type="term" value="F:DNA binding"/>
    <property type="evidence" value="ECO:0007669"/>
    <property type="project" value="UniProtKB-KW"/>
</dbReference>
<dbReference type="VEuPathDB" id="FungiDB:PV08_01539"/>
<reference evidence="7 8" key="1">
    <citation type="submission" date="2015-01" db="EMBL/GenBank/DDBJ databases">
        <title>The Genome Sequence of Exophiala spinifera CBS89968.</title>
        <authorList>
            <consortium name="The Broad Institute Genomics Platform"/>
            <person name="Cuomo C."/>
            <person name="de Hoog S."/>
            <person name="Gorbushina A."/>
            <person name="Stielow B."/>
            <person name="Teixiera M."/>
            <person name="Abouelleil A."/>
            <person name="Chapman S.B."/>
            <person name="Priest M."/>
            <person name="Young S.K."/>
            <person name="Wortman J."/>
            <person name="Nusbaum C."/>
            <person name="Birren B."/>
        </authorList>
    </citation>
    <scope>NUCLEOTIDE SEQUENCE [LARGE SCALE GENOMIC DNA]</scope>
    <source>
        <strain evidence="7 8">CBS 89968</strain>
    </source>
</reference>
<dbReference type="SUPFAM" id="SSF57701">
    <property type="entry name" value="Zn2/Cys6 DNA-binding domain"/>
    <property type="match status" value="1"/>
</dbReference>
<evidence type="ECO:0000256" key="3">
    <source>
        <dbReference type="ARBA" id="ARBA00023163"/>
    </source>
</evidence>
<dbReference type="CDD" id="cd00067">
    <property type="entry name" value="GAL4"/>
    <property type="match status" value="1"/>
</dbReference>
<dbReference type="GO" id="GO:0008270">
    <property type="term" value="F:zinc ion binding"/>
    <property type="evidence" value="ECO:0007669"/>
    <property type="project" value="InterPro"/>
</dbReference>
<evidence type="ECO:0000313" key="8">
    <source>
        <dbReference type="Proteomes" id="UP000053328"/>
    </source>
</evidence>
<dbReference type="EMBL" id="KN847492">
    <property type="protein sequence ID" value="KIW20960.1"/>
    <property type="molecule type" value="Genomic_DNA"/>
</dbReference>
<evidence type="ECO:0000256" key="2">
    <source>
        <dbReference type="ARBA" id="ARBA00023125"/>
    </source>
</evidence>
<proteinExistence type="predicted"/>
<evidence type="ECO:0000256" key="5">
    <source>
        <dbReference type="SAM" id="MobiDB-lite"/>
    </source>
</evidence>
<dbReference type="InterPro" id="IPR036864">
    <property type="entry name" value="Zn2-C6_fun-type_DNA-bd_sf"/>
</dbReference>
<keyword evidence="8" id="KW-1185">Reference proteome</keyword>
<dbReference type="AlphaFoldDB" id="A0A0D2BRA9"/>
<dbReference type="RefSeq" id="XP_016241176.1">
    <property type="nucleotide sequence ID" value="XM_016375900.1"/>
</dbReference>
<protein>
    <recommendedName>
        <fullName evidence="6">Zn(2)-C6 fungal-type domain-containing protein</fullName>
    </recommendedName>
</protein>
<dbReference type="GeneID" id="27328622"/>
<feature type="compositionally biased region" description="Low complexity" evidence="5">
    <location>
        <begin position="236"/>
        <end position="249"/>
    </location>
</feature>
<evidence type="ECO:0000256" key="1">
    <source>
        <dbReference type="ARBA" id="ARBA00023015"/>
    </source>
</evidence>
<dbReference type="STRING" id="91928.A0A0D2BRA9"/>
<name>A0A0D2BRA9_9EURO</name>
<gene>
    <name evidence="7" type="ORF">PV08_01539</name>
</gene>
<dbReference type="GO" id="GO:0000981">
    <property type="term" value="F:DNA-binding transcription factor activity, RNA polymerase II-specific"/>
    <property type="evidence" value="ECO:0007669"/>
    <property type="project" value="InterPro"/>
</dbReference>
<feature type="domain" description="Zn(2)-C6 fungal-type" evidence="6">
    <location>
        <begin position="12"/>
        <end position="45"/>
    </location>
</feature>
<keyword evidence="1" id="KW-0805">Transcription regulation</keyword>
<dbReference type="HOGENOM" id="CLU_847391_0_0_1"/>
<accession>A0A0D2BRA9</accession>
<dbReference type="OrthoDB" id="4222821at2759"/>
<organism evidence="7 8">
    <name type="scientific">Exophiala spinifera</name>
    <dbReference type="NCBI Taxonomy" id="91928"/>
    <lineage>
        <taxon>Eukaryota</taxon>
        <taxon>Fungi</taxon>
        <taxon>Dikarya</taxon>
        <taxon>Ascomycota</taxon>
        <taxon>Pezizomycotina</taxon>
        <taxon>Eurotiomycetes</taxon>
        <taxon>Chaetothyriomycetidae</taxon>
        <taxon>Chaetothyriales</taxon>
        <taxon>Herpotrichiellaceae</taxon>
        <taxon>Exophiala</taxon>
    </lineage>
</organism>
<evidence type="ECO:0000259" key="6">
    <source>
        <dbReference type="PROSITE" id="PS00463"/>
    </source>
</evidence>
<feature type="compositionally biased region" description="Polar residues" evidence="5">
    <location>
        <begin position="220"/>
        <end position="230"/>
    </location>
</feature>
<sequence length="386" mass="42346">MSLTTNHHKRSACDRCKGQKLRCVRAAATSGNDACVRCLRAGAACVTSQARPVGRPRALEREESSYTSSATRSRDDEGSGFFMLPDGCFDDTWTAFLAESEIDSQFVSGNDCITSPTTLSLPQYDAPATSRPETICQIFLRHDVKANTTIRLSQLNESLARQIAFFPPLSRDFSSDLHVCIQEVNEADKNPVVPALQSATEFTSIVEELISSMRRKDPASATNNSHSTDILQPGPTTSSWLAAESSTSSDGPYTAGTPITLLLVSSYLQIVELFNFIFVFSTQILQSSSSMAGILQFSPDVCISGLPPMKALLYIKIMIQMAEHYLHRIQGLLCLPEEMLLSSKESAGLRLFDTVNLFDLLKLNIPQRSSLSMRVNLETLKTLLPA</sequence>
<keyword evidence="4" id="KW-0539">Nucleus</keyword>
<keyword evidence="3" id="KW-0804">Transcription</keyword>
<dbReference type="InterPro" id="IPR001138">
    <property type="entry name" value="Zn2Cys6_DnaBD"/>
</dbReference>
<feature type="region of interest" description="Disordered" evidence="5">
    <location>
        <begin position="216"/>
        <end position="252"/>
    </location>
</feature>
<dbReference type="PROSITE" id="PS00463">
    <property type="entry name" value="ZN2_CY6_FUNGAL_1"/>
    <property type="match status" value="1"/>
</dbReference>